<dbReference type="InterPro" id="IPR021109">
    <property type="entry name" value="Peptidase_aspartic_dom_sf"/>
</dbReference>
<feature type="compositionally biased region" description="Polar residues" evidence="1">
    <location>
        <begin position="434"/>
        <end position="454"/>
    </location>
</feature>
<evidence type="ECO:0000313" key="3">
    <source>
        <dbReference type="Proteomes" id="UP001549920"/>
    </source>
</evidence>
<dbReference type="Pfam" id="PF02178">
    <property type="entry name" value="AT_hook"/>
    <property type="match status" value="2"/>
</dbReference>
<dbReference type="Gene3D" id="2.40.70.10">
    <property type="entry name" value="Acid Proteases"/>
    <property type="match status" value="1"/>
</dbReference>
<dbReference type="EMBL" id="JBEUOH010000031">
    <property type="protein sequence ID" value="KAL0852946.1"/>
    <property type="molecule type" value="Genomic_DNA"/>
</dbReference>
<gene>
    <name evidence="2" type="ORF">ABMA27_012739</name>
</gene>
<sequence length="649" mass="72341">MTSVSLTQEQFQQLLTVVKKEERKGSFSSCTARFKGDTNNEVETFLAAVSVYKKIENIDDENALTGLPLLLTDDALVWWLGIKNQVKTWADFETRLRNAFAPKTMSYILYQQIIQEKQDKNTLTEIFISKKRALIAKLSGPAPTEQQQIDMVYGQIRYEIRKKLVRDTLKDFDDMLEKVREIERNLAEKGLGNSENLTEKSEKPMKSKIRCSYCRVLGHSIDVCRKKARLEQIKNSKQTDTAVKNNQSVSEKPIVSCYGCGEPNTVRSRCPNCNKKAETTDLSFCFVQSNIDARQRPTVPVSIDGIKGMAYVDSCAKTSIASYKLYHELKAKGYSFKKESMTLTLADGTTKNQLASTFKAAVTLFGKRILTSFIALPEAQNTRTLLGVGFIQDAGLVLNLPQLTCHFVEDPSKSFDLTNEEAVVSRNHISAYSPNFSHSSDPTSQAPTSQTTMVPRQPDYSKAKIAIGSHVVNAAMEATTPPHSENPVMMGSASEYFYQTPPCKRKCELFDGYSPVLDAPFKDAQEAINNDDLDVSFGELDYEHLFPSTSILSLEVNVDASNYTIGAVLVQGEGEQEHPPIGLYHSSALRPYLNSDNSNEVPSPVRPIRKRGRPKNVKQNSSHNSCSTSTVLSSKETIRPRGRPPKTAN</sequence>
<keyword evidence="3" id="KW-1185">Reference proteome</keyword>
<feature type="compositionally biased region" description="Basic residues" evidence="1">
    <location>
        <begin position="640"/>
        <end position="649"/>
    </location>
</feature>
<feature type="region of interest" description="Disordered" evidence="1">
    <location>
        <begin position="594"/>
        <end position="649"/>
    </location>
</feature>
<feature type="compositionally biased region" description="Polar residues" evidence="1">
    <location>
        <begin position="617"/>
        <end position="635"/>
    </location>
</feature>
<comment type="caution">
    <text evidence="2">The sequence shown here is derived from an EMBL/GenBank/DDBJ whole genome shotgun (WGS) entry which is preliminary data.</text>
</comment>
<accession>A0ABR3GZM5</accession>
<evidence type="ECO:0000256" key="1">
    <source>
        <dbReference type="SAM" id="MobiDB-lite"/>
    </source>
</evidence>
<feature type="region of interest" description="Disordered" evidence="1">
    <location>
        <begin position="434"/>
        <end position="457"/>
    </location>
</feature>
<dbReference type="InterPro" id="IPR017956">
    <property type="entry name" value="AT_hook_DNA-bd_motif"/>
</dbReference>
<feature type="compositionally biased region" description="Basic residues" evidence="1">
    <location>
        <begin position="607"/>
        <end position="616"/>
    </location>
</feature>
<name>A0ABR3GZM5_LOXSC</name>
<organism evidence="2 3">
    <name type="scientific">Loxostege sticticalis</name>
    <name type="common">Beet webworm moth</name>
    <dbReference type="NCBI Taxonomy" id="481309"/>
    <lineage>
        <taxon>Eukaryota</taxon>
        <taxon>Metazoa</taxon>
        <taxon>Ecdysozoa</taxon>
        <taxon>Arthropoda</taxon>
        <taxon>Hexapoda</taxon>
        <taxon>Insecta</taxon>
        <taxon>Pterygota</taxon>
        <taxon>Neoptera</taxon>
        <taxon>Endopterygota</taxon>
        <taxon>Lepidoptera</taxon>
        <taxon>Glossata</taxon>
        <taxon>Ditrysia</taxon>
        <taxon>Pyraloidea</taxon>
        <taxon>Crambidae</taxon>
        <taxon>Pyraustinae</taxon>
        <taxon>Loxostege</taxon>
    </lineage>
</organism>
<protein>
    <submittedName>
        <fullName evidence="2">Uncharacterized protein</fullName>
    </submittedName>
</protein>
<proteinExistence type="predicted"/>
<reference evidence="2 3" key="1">
    <citation type="submission" date="2024-06" db="EMBL/GenBank/DDBJ databases">
        <title>A chromosome-level genome assembly of beet webworm, Loxostege sticticalis.</title>
        <authorList>
            <person name="Zhang Y."/>
        </authorList>
    </citation>
    <scope>NUCLEOTIDE SEQUENCE [LARGE SCALE GENOMIC DNA]</scope>
    <source>
        <strain evidence="2">AQ026</strain>
        <tissue evidence="2">Whole body</tissue>
    </source>
</reference>
<evidence type="ECO:0000313" key="2">
    <source>
        <dbReference type="EMBL" id="KAL0852946.1"/>
    </source>
</evidence>
<dbReference type="Proteomes" id="UP001549920">
    <property type="component" value="Unassembled WGS sequence"/>
</dbReference>